<sequence>MMQVSDFLSKFGISTVAINEDTPNCPVLWSAISEGKVSHLIVHPEQCSLYHGHLPKMARLLHDPKFVSRVAAVAADECHNIYMTSSFLQIFIPQCAYHGNKAETAAARGSMLIQNLGIVRHYHADLSPEYLEDAYANFADPDGMCLILHATAGAGEGLDVAGRAGRSTDADAFCVQMIEPWVDTSEMAMDPNDPDRPLSDVALTKKHPTKQERTGRASIVEKL</sequence>
<name>A0A8H6U1P7_9AGAR</name>
<keyword evidence="2" id="KW-0347">Helicase</keyword>
<keyword evidence="3" id="KW-1185">Reference proteome</keyword>
<gene>
    <name evidence="2" type="ORF">MVEN_02563700</name>
</gene>
<feature type="region of interest" description="Disordered" evidence="1">
    <location>
        <begin position="186"/>
        <end position="223"/>
    </location>
</feature>
<protein>
    <submittedName>
        <fullName evidence="2">Werner syndrome ATP-dependent helicase</fullName>
    </submittedName>
</protein>
<accession>A0A8H6U1P7</accession>
<organism evidence="2 3">
    <name type="scientific">Mycena venus</name>
    <dbReference type="NCBI Taxonomy" id="2733690"/>
    <lineage>
        <taxon>Eukaryota</taxon>
        <taxon>Fungi</taxon>
        <taxon>Dikarya</taxon>
        <taxon>Basidiomycota</taxon>
        <taxon>Agaricomycotina</taxon>
        <taxon>Agaricomycetes</taxon>
        <taxon>Agaricomycetidae</taxon>
        <taxon>Agaricales</taxon>
        <taxon>Marasmiineae</taxon>
        <taxon>Mycenaceae</taxon>
        <taxon>Mycena</taxon>
    </lineage>
</organism>
<keyword evidence="2" id="KW-0067">ATP-binding</keyword>
<evidence type="ECO:0000256" key="1">
    <source>
        <dbReference type="SAM" id="MobiDB-lite"/>
    </source>
</evidence>
<dbReference type="Proteomes" id="UP000620124">
    <property type="component" value="Unassembled WGS sequence"/>
</dbReference>
<dbReference type="InterPro" id="IPR027417">
    <property type="entry name" value="P-loop_NTPase"/>
</dbReference>
<evidence type="ECO:0000313" key="2">
    <source>
        <dbReference type="EMBL" id="KAF7328238.1"/>
    </source>
</evidence>
<keyword evidence="2" id="KW-0547">Nucleotide-binding</keyword>
<keyword evidence="2" id="KW-0378">Hydrolase</keyword>
<proteinExistence type="predicted"/>
<dbReference type="SUPFAM" id="SSF52540">
    <property type="entry name" value="P-loop containing nucleoside triphosphate hydrolases"/>
    <property type="match status" value="1"/>
</dbReference>
<comment type="caution">
    <text evidence="2">The sequence shown here is derived from an EMBL/GenBank/DDBJ whole genome shotgun (WGS) entry which is preliminary data.</text>
</comment>
<reference evidence="2" key="1">
    <citation type="submission" date="2020-05" db="EMBL/GenBank/DDBJ databases">
        <title>Mycena genomes resolve the evolution of fungal bioluminescence.</title>
        <authorList>
            <person name="Tsai I.J."/>
        </authorList>
    </citation>
    <scope>NUCLEOTIDE SEQUENCE</scope>
    <source>
        <strain evidence="2">CCC161011</strain>
    </source>
</reference>
<dbReference type="OrthoDB" id="5952536at2759"/>
<dbReference type="EMBL" id="JACAZI010000037">
    <property type="protein sequence ID" value="KAF7328238.1"/>
    <property type="molecule type" value="Genomic_DNA"/>
</dbReference>
<dbReference type="GO" id="GO:0004386">
    <property type="term" value="F:helicase activity"/>
    <property type="evidence" value="ECO:0007669"/>
    <property type="project" value="UniProtKB-KW"/>
</dbReference>
<evidence type="ECO:0000313" key="3">
    <source>
        <dbReference type="Proteomes" id="UP000620124"/>
    </source>
</evidence>
<dbReference type="AlphaFoldDB" id="A0A8H6U1P7"/>
<feature type="compositionally biased region" description="Basic and acidic residues" evidence="1">
    <location>
        <begin position="209"/>
        <end position="223"/>
    </location>
</feature>